<name>A0A1U8Q0A2_NELNU</name>
<dbReference type="InterPro" id="IPR036390">
    <property type="entry name" value="WH_DNA-bd_sf"/>
</dbReference>
<reference evidence="6" key="1">
    <citation type="submission" date="2025-08" db="UniProtKB">
        <authorList>
            <consortium name="RefSeq"/>
        </authorList>
    </citation>
    <scope>IDENTIFICATION</scope>
</reference>
<dbReference type="InterPro" id="IPR036388">
    <property type="entry name" value="WH-like_DNA-bd_sf"/>
</dbReference>
<dbReference type="Pfam" id="PF05383">
    <property type="entry name" value="La"/>
    <property type="match status" value="1"/>
</dbReference>
<organism evidence="5 6">
    <name type="scientific">Nelumbo nucifera</name>
    <name type="common">Sacred lotus</name>
    <dbReference type="NCBI Taxonomy" id="4432"/>
    <lineage>
        <taxon>Eukaryota</taxon>
        <taxon>Viridiplantae</taxon>
        <taxon>Streptophyta</taxon>
        <taxon>Embryophyta</taxon>
        <taxon>Tracheophyta</taxon>
        <taxon>Spermatophyta</taxon>
        <taxon>Magnoliopsida</taxon>
        <taxon>Proteales</taxon>
        <taxon>Nelumbonaceae</taxon>
        <taxon>Nelumbo</taxon>
    </lineage>
</organism>
<evidence type="ECO:0000313" key="6">
    <source>
        <dbReference type="RefSeq" id="XP_019052228.1"/>
    </source>
</evidence>
<dbReference type="Gene3D" id="1.10.10.10">
    <property type="entry name" value="Winged helix-like DNA-binding domain superfamily/Winged helix DNA-binding domain"/>
    <property type="match status" value="1"/>
</dbReference>
<dbReference type="PANTHER" id="PTHR22792">
    <property type="entry name" value="LUPUS LA PROTEIN-RELATED"/>
    <property type="match status" value="1"/>
</dbReference>
<dbReference type="AlphaFoldDB" id="A0A1U8Q0A2"/>
<dbReference type="KEGG" id="nnu:104591327"/>
<evidence type="ECO:0000256" key="3">
    <source>
        <dbReference type="SAM" id="MobiDB-lite"/>
    </source>
</evidence>
<dbReference type="PROSITE" id="PS50961">
    <property type="entry name" value="HTH_LA"/>
    <property type="match status" value="1"/>
</dbReference>
<dbReference type="InterPro" id="IPR006630">
    <property type="entry name" value="La_HTH"/>
</dbReference>
<dbReference type="SUPFAM" id="SSF46785">
    <property type="entry name" value="Winged helix' DNA-binding domain"/>
    <property type="match status" value="1"/>
</dbReference>
<dbReference type="OrthoDB" id="340227at2759"/>
<dbReference type="PANTHER" id="PTHR22792:SF101">
    <property type="entry name" value="LA-RELATED PROTEIN 1A"/>
    <property type="match status" value="1"/>
</dbReference>
<keyword evidence="1 2" id="KW-0694">RNA-binding</keyword>
<keyword evidence="5" id="KW-1185">Reference proteome</keyword>
<sequence>MVTEFLDINAGPVSTDIDYATVSSSDKESSSCVNFKLSASIDASDQNVTSLPSSTKSSCPTPASVNSLRPFNHHNNRYPYHSSPMGFYHNQRGNKSHWFLSPPPPPPLWHSFPPPIAIVNPPYVNVLPPSPPPFPGCMPPYGYYNNGYCSLTDAYYGPLVGPPPAPFMEAVNGGPPPYPQEPSPLHGFPHHEFELCTKIQNRIEYYFSEQNLVDDFYLRGKMAYEGWVPIDLIAGFRRIKALTSDVDMIVRSLKISTTVEVKDNHVCKR</sequence>
<evidence type="ECO:0000256" key="1">
    <source>
        <dbReference type="ARBA" id="ARBA00022884"/>
    </source>
</evidence>
<evidence type="ECO:0000259" key="4">
    <source>
        <dbReference type="PROSITE" id="PS50961"/>
    </source>
</evidence>
<dbReference type="RefSeq" id="XP_019052228.1">
    <property type="nucleotide sequence ID" value="XM_019196683.1"/>
</dbReference>
<dbReference type="GO" id="GO:0003723">
    <property type="term" value="F:RNA binding"/>
    <property type="evidence" value="ECO:0000318"/>
    <property type="project" value="GO_Central"/>
</dbReference>
<proteinExistence type="predicted"/>
<feature type="domain" description="HTH La-type RNA-binding" evidence="4">
    <location>
        <begin position="189"/>
        <end position="269"/>
    </location>
</feature>
<protein>
    <submittedName>
        <fullName evidence="6">La-related protein 1A-like</fullName>
    </submittedName>
</protein>
<dbReference type="Proteomes" id="UP000189703">
    <property type="component" value="Unplaced"/>
</dbReference>
<dbReference type="GeneID" id="104591327"/>
<dbReference type="InParanoid" id="A0A1U8Q0A2"/>
<feature type="region of interest" description="Disordered" evidence="3">
    <location>
        <begin position="44"/>
        <end position="66"/>
    </location>
</feature>
<gene>
    <name evidence="6" type="primary">LOC104591327</name>
</gene>
<dbReference type="SMART" id="SM00715">
    <property type="entry name" value="LA"/>
    <property type="match status" value="1"/>
</dbReference>
<evidence type="ECO:0000313" key="5">
    <source>
        <dbReference type="Proteomes" id="UP000189703"/>
    </source>
</evidence>
<dbReference type="InterPro" id="IPR045180">
    <property type="entry name" value="La_dom_prot"/>
</dbReference>
<dbReference type="STRING" id="4432.A0A1U8Q0A2"/>
<evidence type="ECO:0000256" key="2">
    <source>
        <dbReference type="PROSITE-ProRule" id="PRU00332"/>
    </source>
</evidence>
<accession>A0A1U8Q0A2</accession>